<keyword evidence="3" id="KW-0560">Oxidoreductase</keyword>
<evidence type="ECO:0000313" key="5">
    <source>
        <dbReference type="EMBL" id="KAL0180520.1"/>
    </source>
</evidence>
<evidence type="ECO:0000259" key="4">
    <source>
        <dbReference type="Pfam" id="PF14748"/>
    </source>
</evidence>
<dbReference type="Gene3D" id="1.10.3730.10">
    <property type="entry name" value="ProC C-terminal domain-like"/>
    <property type="match status" value="1"/>
</dbReference>
<evidence type="ECO:0000256" key="2">
    <source>
        <dbReference type="ARBA" id="ARBA00022857"/>
    </source>
</evidence>
<dbReference type="EMBL" id="JAMKFB020000011">
    <property type="protein sequence ID" value="KAL0180520.1"/>
    <property type="molecule type" value="Genomic_DNA"/>
</dbReference>
<dbReference type="PANTHER" id="PTHR11645">
    <property type="entry name" value="PYRROLINE-5-CARBOXYLATE REDUCTASE"/>
    <property type="match status" value="1"/>
</dbReference>
<keyword evidence="6" id="KW-1185">Reference proteome</keyword>
<comment type="similarity">
    <text evidence="1">Belongs to the pyrroline-5-carboxylate reductase family.</text>
</comment>
<organism evidence="5 6">
    <name type="scientific">Cirrhinus mrigala</name>
    <name type="common">Mrigala</name>
    <dbReference type="NCBI Taxonomy" id="683832"/>
    <lineage>
        <taxon>Eukaryota</taxon>
        <taxon>Metazoa</taxon>
        <taxon>Chordata</taxon>
        <taxon>Craniata</taxon>
        <taxon>Vertebrata</taxon>
        <taxon>Euteleostomi</taxon>
        <taxon>Actinopterygii</taxon>
        <taxon>Neopterygii</taxon>
        <taxon>Teleostei</taxon>
        <taxon>Ostariophysi</taxon>
        <taxon>Cypriniformes</taxon>
        <taxon>Cyprinidae</taxon>
        <taxon>Labeoninae</taxon>
        <taxon>Labeonini</taxon>
        <taxon>Cirrhinus</taxon>
    </lineage>
</organism>
<evidence type="ECO:0000313" key="6">
    <source>
        <dbReference type="Proteomes" id="UP001529510"/>
    </source>
</evidence>
<dbReference type="InterPro" id="IPR029036">
    <property type="entry name" value="P5CR_dimer"/>
</dbReference>
<dbReference type="FunFam" id="1.10.3730.10:FF:000001">
    <property type="entry name" value="Pyrroline-5-carboxylate reductase"/>
    <property type="match status" value="1"/>
</dbReference>
<dbReference type="InterPro" id="IPR008927">
    <property type="entry name" value="6-PGluconate_DH-like_C_sf"/>
</dbReference>
<feature type="non-terminal residue" evidence="5">
    <location>
        <position position="1"/>
    </location>
</feature>
<accession>A0ABD0Q3N2</accession>
<dbReference type="PANTHER" id="PTHR11645:SF62">
    <property type="entry name" value="PYRROLINE-5-CARBOXYLATE REDUCTASE"/>
    <property type="match status" value="1"/>
</dbReference>
<keyword evidence="2" id="KW-0521">NADP</keyword>
<evidence type="ECO:0000256" key="3">
    <source>
        <dbReference type="ARBA" id="ARBA00023002"/>
    </source>
</evidence>
<dbReference type="Pfam" id="PF14748">
    <property type="entry name" value="P5CR_dimer"/>
    <property type="match status" value="1"/>
</dbReference>
<reference evidence="5 6" key="1">
    <citation type="submission" date="2024-05" db="EMBL/GenBank/DDBJ databases">
        <title>Genome sequencing and assembly of Indian major carp, Cirrhinus mrigala (Hamilton, 1822).</title>
        <authorList>
            <person name="Mohindra V."/>
            <person name="Chowdhury L.M."/>
            <person name="Lal K."/>
            <person name="Jena J.K."/>
        </authorList>
    </citation>
    <scope>NUCLEOTIDE SEQUENCE [LARGE SCALE GENOMIC DNA]</scope>
    <source>
        <strain evidence="5">CM1030</strain>
        <tissue evidence="5">Blood</tissue>
    </source>
</reference>
<dbReference type="PROSITE" id="PS00521">
    <property type="entry name" value="P5CR"/>
    <property type="match status" value="1"/>
</dbReference>
<dbReference type="SUPFAM" id="SSF48179">
    <property type="entry name" value="6-phosphogluconate dehydrogenase C-terminal domain-like"/>
    <property type="match status" value="1"/>
</dbReference>
<protein>
    <recommendedName>
        <fullName evidence="4">Pyrroline-5-carboxylate reductase dimerisation domain-containing protein</fullName>
    </recommendedName>
</protein>
<evidence type="ECO:0000256" key="1">
    <source>
        <dbReference type="ARBA" id="ARBA00005525"/>
    </source>
</evidence>
<name>A0ABD0Q3N2_CIRMR</name>
<feature type="domain" description="Pyrroline-5-carboxylate reductase dimerisation" evidence="4">
    <location>
        <begin position="1"/>
        <end position="53"/>
    </location>
</feature>
<feature type="non-terminal residue" evidence="5">
    <location>
        <position position="54"/>
    </location>
</feature>
<proteinExistence type="inferred from homology"/>
<dbReference type="Proteomes" id="UP001529510">
    <property type="component" value="Unassembled WGS sequence"/>
</dbReference>
<sequence length="54" mass="5662">GAAKMLLDSEQHPGQLKDNVCSPGGATIHALHFLESGGFRSLLINAVEASCIRT</sequence>
<dbReference type="GO" id="GO:0016491">
    <property type="term" value="F:oxidoreductase activity"/>
    <property type="evidence" value="ECO:0007669"/>
    <property type="project" value="UniProtKB-KW"/>
</dbReference>
<dbReference type="InterPro" id="IPR053790">
    <property type="entry name" value="P5CR-like_CS"/>
</dbReference>
<gene>
    <name evidence="5" type="ORF">M9458_022926</name>
</gene>
<comment type="caution">
    <text evidence="5">The sequence shown here is derived from an EMBL/GenBank/DDBJ whole genome shotgun (WGS) entry which is preliminary data.</text>
</comment>
<dbReference type="AlphaFoldDB" id="A0ABD0Q3N2"/>